<feature type="transmembrane region" description="Helical" evidence="1">
    <location>
        <begin position="38"/>
        <end position="61"/>
    </location>
</feature>
<keyword evidence="1" id="KW-1133">Transmembrane helix</keyword>
<keyword evidence="1" id="KW-0812">Transmembrane</keyword>
<evidence type="ECO:0000313" key="2">
    <source>
        <dbReference type="EMBL" id="MBW92020.1"/>
    </source>
</evidence>
<sequence length="66" mass="7798">MLFDHCITEFKGWDIRWLHMVAHASDMVGWFRTERPDYLVILVSNYVGMYFLGPSILVLMFSPQCI</sequence>
<protein>
    <submittedName>
        <fullName evidence="2">Sucrose-phosphatase 2-like isoform X2</fullName>
    </submittedName>
</protein>
<dbReference type="AlphaFoldDB" id="A0A2P2JEZ5"/>
<keyword evidence="1" id="KW-0472">Membrane</keyword>
<reference evidence="2" key="1">
    <citation type="submission" date="2018-02" db="EMBL/GenBank/DDBJ databases">
        <title>Rhizophora mucronata_Transcriptome.</title>
        <authorList>
            <person name="Meera S.P."/>
            <person name="Sreeshan A."/>
            <person name="Augustine A."/>
        </authorList>
    </citation>
    <scope>NUCLEOTIDE SEQUENCE</scope>
    <source>
        <tissue evidence="2">Leaf</tissue>
    </source>
</reference>
<name>A0A2P2JEZ5_RHIMU</name>
<proteinExistence type="predicted"/>
<dbReference type="EMBL" id="GGEC01011537">
    <property type="protein sequence ID" value="MBW92020.1"/>
    <property type="molecule type" value="Transcribed_RNA"/>
</dbReference>
<evidence type="ECO:0000256" key="1">
    <source>
        <dbReference type="SAM" id="Phobius"/>
    </source>
</evidence>
<accession>A0A2P2JEZ5</accession>
<organism evidence="2">
    <name type="scientific">Rhizophora mucronata</name>
    <name type="common">Asiatic mangrove</name>
    <dbReference type="NCBI Taxonomy" id="61149"/>
    <lineage>
        <taxon>Eukaryota</taxon>
        <taxon>Viridiplantae</taxon>
        <taxon>Streptophyta</taxon>
        <taxon>Embryophyta</taxon>
        <taxon>Tracheophyta</taxon>
        <taxon>Spermatophyta</taxon>
        <taxon>Magnoliopsida</taxon>
        <taxon>eudicotyledons</taxon>
        <taxon>Gunneridae</taxon>
        <taxon>Pentapetalae</taxon>
        <taxon>rosids</taxon>
        <taxon>fabids</taxon>
        <taxon>Malpighiales</taxon>
        <taxon>Rhizophoraceae</taxon>
        <taxon>Rhizophora</taxon>
    </lineage>
</organism>